<gene>
    <name evidence="2" type="ORF">POVCU1_061560</name>
    <name evidence="1" type="ORF">POVCU2_0015780</name>
</gene>
<dbReference type="Pfam" id="PF05795">
    <property type="entry name" value="Plasmodium_Vir"/>
    <property type="match status" value="2"/>
</dbReference>
<dbReference type="InterPro" id="IPR008780">
    <property type="entry name" value="Plasmodium_Vir"/>
</dbReference>
<dbReference type="EMBL" id="FLQU01000214">
    <property type="protein sequence ID" value="SBS82531.1"/>
    <property type="molecule type" value="Genomic_DNA"/>
</dbReference>
<reference evidence="3 4" key="2">
    <citation type="submission" date="2016-05" db="EMBL/GenBank/DDBJ databases">
        <authorList>
            <person name="Naeem Raeece"/>
        </authorList>
    </citation>
    <scope>NUCLEOTIDE SEQUENCE [LARGE SCALE GENOMIC DNA]</scope>
</reference>
<dbReference type="EMBL" id="FLQV01002063">
    <property type="protein sequence ID" value="SBT00667.1"/>
    <property type="molecule type" value="Genomic_DNA"/>
</dbReference>
<accession>A0A1A8X7R9</accession>
<evidence type="ECO:0000313" key="2">
    <source>
        <dbReference type="EMBL" id="SBT00667.1"/>
    </source>
</evidence>
<organism evidence="2 3">
    <name type="scientific">Plasmodium ovale curtisi</name>
    <dbReference type="NCBI Taxonomy" id="864141"/>
    <lineage>
        <taxon>Eukaryota</taxon>
        <taxon>Sar</taxon>
        <taxon>Alveolata</taxon>
        <taxon>Apicomplexa</taxon>
        <taxon>Aconoidasida</taxon>
        <taxon>Haemosporida</taxon>
        <taxon>Plasmodiidae</taxon>
        <taxon>Plasmodium</taxon>
        <taxon>Plasmodium (Plasmodium)</taxon>
    </lineage>
</organism>
<reference evidence="2" key="1">
    <citation type="submission" date="2016-05" db="EMBL/GenBank/DDBJ databases">
        <authorList>
            <person name="Lavstsen T."/>
            <person name="Jespersen J.S."/>
        </authorList>
    </citation>
    <scope>NUCLEOTIDE SEQUENCE [LARGE SCALE GENOMIC DNA]</scope>
</reference>
<sequence length="358" mass="41682">MSPGDIYTDDSADEELYDNSDYEEEDNFEDVLMKKLPLNNFYAILDNNTDYVIAENNICNGYVSTSYPNANEFHELCRRLVYKLKNFSGIKAQCTNIQKEKFCDYLNYWLGNQIININPKSNNIKLIGNLFDVISTTFVEEKCTCKTDKFSNHSFTKMKEFFDYTENIEGINNLNESLKTLRGGYYCNYILKAVKSYNEIIEKDSCPDNSCEYYAELENFRTKFFHLLTSLKSKCPNDINISCIRITKEKYHESCTTLKHTYGDSQNASPNDQHTGDSNSVVKIVTSVCVLSGLFFLSSILYKFTTFGSWVHQRISRKEKIWDNTEEEIYQLENTSFIDNAHSYKKRHNIVYHASVNY</sequence>
<dbReference type="Proteomes" id="UP000078546">
    <property type="component" value="Unassembled WGS sequence"/>
</dbReference>
<dbReference type="Proteomes" id="UP000078560">
    <property type="component" value="Unassembled WGS sequence"/>
</dbReference>
<name>A0A1A8X7R9_PLAOA</name>
<dbReference type="AlphaFoldDB" id="A0A1A8X7R9"/>
<protein>
    <submittedName>
        <fullName evidence="2">PIR Superfamily Protein</fullName>
    </submittedName>
</protein>
<evidence type="ECO:0000313" key="3">
    <source>
        <dbReference type="Proteomes" id="UP000078546"/>
    </source>
</evidence>
<evidence type="ECO:0000313" key="1">
    <source>
        <dbReference type="EMBL" id="SBS82531.1"/>
    </source>
</evidence>
<evidence type="ECO:0000313" key="4">
    <source>
        <dbReference type="Proteomes" id="UP000078560"/>
    </source>
</evidence>
<proteinExistence type="predicted"/>
<dbReference type="VEuPathDB" id="PlasmoDB:PocGH01_00121400"/>